<feature type="domain" description="RNA polymerase sigma factor 70 region 4 type 2" evidence="7">
    <location>
        <begin position="90"/>
        <end position="138"/>
    </location>
</feature>
<evidence type="ECO:0000256" key="2">
    <source>
        <dbReference type="ARBA" id="ARBA00023015"/>
    </source>
</evidence>
<dbReference type="Pfam" id="PF08281">
    <property type="entry name" value="Sigma70_r4_2"/>
    <property type="match status" value="1"/>
</dbReference>
<dbReference type="InterPro" id="IPR036388">
    <property type="entry name" value="WH-like_DNA-bd_sf"/>
</dbReference>
<evidence type="ECO:0000313" key="8">
    <source>
        <dbReference type="EMBL" id="RFT14975.1"/>
    </source>
</evidence>
<evidence type="ECO:0000259" key="7">
    <source>
        <dbReference type="Pfam" id="PF08281"/>
    </source>
</evidence>
<dbReference type="SUPFAM" id="SSF88946">
    <property type="entry name" value="Sigma2 domain of RNA polymerase sigma factors"/>
    <property type="match status" value="1"/>
</dbReference>
<dbReference type="Gene3D" id="1.10.1740.10">
    <property type="match status" value="1"/>
</dbReference>
<dbReference type="InterPro" id="IPR014284">
    <property type="entry name" value="RNA_pol_sigma-70_dom"/>
</dbReference>
<dbReference type="Gene3D" id="1.10.10.10">
    <property type="entry name" value="Winged helix-like DNA-binding domain superfamily/Winged helix DNA-binding domain"/>
    <property type="match status" value="1"/>
</dbReference>
<dbReference type="AlphaFoldDB" id="A0A3E2BJR3"/>
<proteinExistence type="inferred from homology"/>
<accession>A0A3E2BJR3</accession>
<dbReference type="InterPro" id="IPR013249">
    <property type="entry name" value="RNA_pol_sigma70_r4_t2"/>
</dbReference>
<evidence type="ECO:0000256" key="3">
    <source>
        <dbReference type="ARBA" id="ARBA00023082"/>
    </source>
</evidence>
<feature type="domain" description="RNA polymerase sigma-70 region 2" evidence="6">
    <location>
        <begin position="2"/>
        <end position="59"/>
    </location>
</feature>
<dbReference type="GO" id="GO:0006352">
    <property type="term" value="P:DNA-templated transcription initiation"/>
    <property type="evidence" value="ECO:0007669"/>
    <property type="project" value="InterPro"/>
</dbReference>
<dbReference type="GO" id="GO:0003677">
    <property type="term" value="F:DNA binding"/>
    <property type="evidence" value="ECO:0007669"/>
    <property type="project" value="UniProtKB-KW"/>
</dbReference>
<dbReference type="InterPro" id="IPR013325">
    <property type="entry name" value="RNA_pol_sigma_r2"/>
</dbReference>
<comment type="caution">
    <text evidence="8">The sequence shown here is derived from an EMBL/GenBank/DDBJ whole genome shotgun (WGS) entry which is preliminary data.</text>
</comment>
<dbReference type="PANTHER" id="PTHR43133:SF8">
    <property type="entry name" value="RNA POLYMERASE SIGMA FACTOR HI_1459-RELATED"/>
    <property type="match status" value="1"/>
</dbReference>
<protein>
    <submittedName>
        <fullName evidence="8">RNA polymerase sigma-70 factor, ECF subfamily</fullName>
    </submittedName>
</protein>
<dbReference type="InterPro" id="IPR000792">
    <property type="entry name" value="Tscrpt_reg_LuxR_C"/>
</dbReference>
<dbReference type="Pfam" id="PF04542">
    <property type="entry name" value="Sigma70_r2"/>
    <property type="match status" value="1"/>
</dbReference>
<dbReference type="PANTHER" id="PTHR43133">
    <property type="entry name" value="RNA POLYMERASE ECF-TYPE SIGMA FACTO"/>
    <property type="match status" value="1"/>
</dbReference>
<keyword evidence="4" id="KW-0238">DNA-binding</keyword>
<evidence type="ECO:0000256" key="5">
    <source>
        <dbReference type="ARBA" id="ARBA00023163"/>
    </source>
</evidence>
<dbReference type="Proteomes" id="UP000257323">
    <property type="component" value="Unassembled WGS sequence"/>
</dbReference>
<dbReference type="InterPro" id="IPR007627">
    <property type="entry name" value="RNA_pol_sigma70_r2"/>
</dbReference>
<dbReference type="GO" id="GO:0016987">
    <property type="term" value="F:sigma factor activity"/>
    <property type="evidence" value="ECO:0007669"/>
    <property type="project" value="UniProtKB-KW"/>
</dbReference>
<dbReference type="CDD" id="cd06170">
    <property type="entry name" value="LuxR_C_like"/>
    <property type="match status" value="1"/>
</dbReference>
<reference evidence="8 9" key="1">
    <citation type="submission" date="2018-08" db="EMBL/GenBank/DDBJ databases">
        <title>Genome analysis of the thermophilic bacterium of the candidate phylum Aminicenantes from deep subsurface aquifer revealed its physiology and ecological role.</title>
        <authorList>
            <person name="Kadnikov V.V."/>
            <person name="Mardanov A.V."/>
            <person name="Beletsky A.V."/>
            <person name="Karnachuk O.V."/>
            <person name="Ravin N.V."/>
        </authorList>
    </citation>
    <scope>NUCLEOTIDE SEQUENCE [LARGE SCALE GENOMIC DNA]</scope>
    <source>
        <strain evidence="8">BY38</strain>
    </source>
</reference>
<evidence type="ECO:0000256" key="1">
    <source>
        <dbReference type="ARBA" id="ARBA00010641"/>
    </source>
</evidence>
<keyword evidence="2" id="KW-0805">Transcription regulation</keyword>
<keyword evidence="5" id="KW-0804">Transcription</keyword>
<keyword evidence="3" id="KW-0731">Sigma factor</keyword>
<name>A0A3E2BJR3_9BACT</name>
<dbReference type="SUPFAM" id="SSF88659">
    <property type="entry name" value="Sigma3 and sigma4 domains of RNA polymerase sigma factors"/>
    <property type="match status" value="1"/>
</dbReference>
<dbReference type="InterPro" id="IPR013324">
    <property type="entry name" value="RNA_pol_sigma_r3/r4-like"/>
</dbReference>
<dbReference type="EMBL" id="QUAH01000015">
    <property type="protein sequence ID" value="RFT14975.1"/>
    <property type="molecule type" value="Genomic_DNA"/>
</dbReference>
<sequence>MSFALSLLGSRAEAEDACQDMVVQMLRHWDRVDENKNLKSWAFTILYRKCLDQLKKRRRFLNFFNRAVADYAAVGQDPSENRLQEAIGEELLSRLRPVERTCLFLWAREGYSSEEIAGIIGCSPGTVRVHLFKARKKLKRLMERGNEKKVVVSSG</sequence>
<evidence type="ECO:0000256" key="4">
    <source>
        <dbReference type="ARBA" id="ARBA00023125"/>
    </source>
</evidence>
<dbReference type="InterPro" id="IPR039425">
    <property type="entry name" value="RNA_pol_sigma-70-like"/>
</dbReference>
<evidence type="ECO:0000313" key="9">
    <source>
        <dbReference type="Proteomes" id="UP000257323"/>
    </source>
</evidence>
<gene>
    <name evidence="8" type="ORF">OP8BY_1175</name>
</gene>
<organism evidence="8 9">
    <name type="scientific">Candidatus Saccharicenans subterraneus</name>
    <dbReference type="NCBI Taxonomy" id="2508984"/>
    <lineage>
        <taxon>Bacteria</taxon>
        <taxon>Candidatus Aminicenantota</taxon>
        <taxon>Candidatus Aminicenantia</taxon>
        <taxon>Candidatus Aminicenantales</taxon>
        <taxon>Candidatus Saccharicenantaceae</taxon>
        <taxon>Candidatus Saccharicenans</taxon>
    </lineage>
</organism>
<comment type="similarity">
    <text evidence="1">Belongs to the sigma-70 factor family. ECF subfamily.</text>
</comment>
<evidence type="ECO:0000259" key="6">
    <source>
        <dbReference type="Pfam" id="PF04542"/>
    </source>
</evidence>
<dbReference type="NCBIfam" id="TIGR02937">
    <property type="entry name" value="sigma70-ECF"/>
    <property type="match status" value="1"/>
</dbReference>